<accession>N6WY26</accession>
<evidence type="ECO:0000313" key="1">
    <source>
        <dbReference type="EMBL" id="ENO74301.1"/>
    </source>
</evidence>
<protein>
    <submittedName>
        <fullName evidence="1">ATPase AAA</fullName>
    </submittedName>
</protein>
<dbReference type="EMBL" id="AMXD01000313">
    <property type="protein sequence ID" value="ENO74301.1"/>
    <property type="molecule type" value="Genomic_DNA"/>
</dbReference>
<comment type="caution">
    <text evidence="1">The sequence shown here is derived from an EMBL/GenBank/DDBJ whole genome shotgun (WGS) entry which is preliminary data.</text>
</comment>
<dbReference type="Proteomes" id="UP000013042">
    <property type="component" value="Unassembled WGS sequence"/>
</dbReference>
<proteinExistence type="predicted"/>
<sequence length="159" mass="16852">AAARLAAAAGRPPLQMEAATWTRQPALAAACRYAGWLPVLTLELGPGERHVLPEHPALAVPMLLVGGRDGAIEASALIEIDLPPLSAQERREAWREALASEDGDGSPCLDEDRLCSFAEHALLDGPSVRTLAGRMRLDARVRGEAPGLGHLRRARAGFG</sequence>
<feature type="non-terminal residue" evidence="1">
    <location>
        <position position="1"/>
    </location>
</feature>
<evidence type="ECO:0000313" key="2">
    <source>
        <dbReference type="Proteomes" id="UP000013042"/>
    </source>
</evidence>
<gene>
    <name evidence="1" type="ORF">C665_20124</name>
</gene>
<name>N6WY26_THASP</name>
<organism evidence="1 2">
    <name type="scientific">Thauera aminoaromatica S2</name>
    <dbReference type="NCBI Taxonomy" id="1234381"/>
    <lineage>
        <taxon>Bacteria</taxon>
        <taxon>Pseudomonadati</taxon>
        <taxon>Pseudomonadota</taxon>
        <taxon>Betaproteobacteria</taxon>
        <taxon>Rhodocyclales</taxon>
        <taxon>Zoogloeaceae</taxon>
        <taxon>Thauera</taxon>
    </lineage>
</organism>
<reference evidence="1 2" key="1">
    <citation type="submission" date="2012-09" db="EMBL/GenBank/DDBJ databases">
        <title>Draft Genome Sequences of 6 Strains from Genus Thauera.</title>
        <authorList>
            <person name="Liu B."/>
            <person name="Shapleigh J.P."/>
            <person name="Frostegard A.H."/>
        </authorList>
    </citation>
    <scope>NUCLEOTIDE SEQUENCE [LARGE SCALE GENOMIC DNA]</scope>
    <source>
        <strain evidence="1 2">S2</strain>
    </source>
</reference>
<feature type="non-terminal residue" evidence="1">
    <location>
        <position position="159"/>
    </location>
</feature>
<dbReference type="AlphaFoldDB" id="N6WY26"/>